<evidence type="ECO:0000313" key="2">
    <source>
        <dbReference type="Proteomes" id="UP000000724"/>
    </source>
</evidence>
<dbReference type="EMBL" id="AM920437">
    <property type="protein sequence ID" value="CAP98901.1"/>
    <property type="molecule type" value="Genomic_DNA"/>
</dbReference>
<proteinExistence type="predicted"/>
<keyword evidence="2" id="KW-1185">Reference proteome</keyword>
<protein>
    <submittedName>
        <fullName evidence="1">Uncharacterized protein</fullName>
    </submittedName>
</protein>
<evidence type="ECO:0000313" key="1">
    <source>
        <dbReference type="EMBL" id="CAP98901.1"/>
    </source>
</evidence>
<sequence length="171" mass="18757">MSRSYRILGCKWAVSLDIAPGLDTTIHQPTRPKPMHGHAPVFSLSFHCPPRGGGTPIRKKQPGYGMIENHTQVCRRKAPPVGPFFSLLSNNWCAQMISSTGVCTWTFRACLAGTLGENPDINITSVASTYSTFPVPVRDEPFDCFIPHSIIAVVKGLIYHHLRARGSCAQP</sequence>
<organism evidence="1 2">
    <name type="scientific">Penicillium rubens (strain ATCC 28089 / DSM 1075 / NRRL 1951 / Wisconsin 54-1255)</name>
    <name type="common">Penicillium chrysogenum</name>
    <dbReference type="NCBI Taxonomy" id="500485"/>
    <lineage>
        <taxon>Eukaryota</taxon>
        <taxon>Fungi</taxon>
        <taxon>Dikarya</taxon>
        <taxon>Ascomycota</taxon>
        <taxon>Pezizomycotina</taxon>
        <taxon>Eurotiomycetes</taxon>
        <taxon>Eurotiomycetidae</taxon>
        <taxon>Eurotiales</taxon>
        <taxon>Aspergillaceae</taxon>
        <taxon>Penicillium</taxon>
        <taxon>Penicillium chrysogenum species complex</taxon>
    </lineage>
</organism>
<name>B6HQQ8_PENRW</name>
<dbReference type="OMA" id="CFIPHSI"/>
<dbReference type="OrthoDB" id="10432303at2759"/>
<accession>B6HQQ8</accession>
<dbReference type="AlphaFoldDB" id="B6HQQ8"/>
<gene>
    <name evidence="1" type="ORF">Pc22g16130</name>
    <name evidence="1" type="ORF">PCH_Pc22g16130</name>
</gene>
<dbReference type="VEuPathDB" id="FungiDB:PCH_Pc22g16130"/>
<dbReference type="Proteomes" id="UP000000724">
    <property type="component" value="Contig Pc00c22"/>
</dbReference>
<reference evidence="1 2" key="1">
    <citation type="journal article" date="2008" name="Nat. Biotechnol.">
        <title>Genome sequencing and analysis of the filamentous fungus Penicillium chrysogenum.</title>
        <authorList>
            <person name="van den Berg M.A."/>
            <person name="Albang R."/>
            <person name="Albermann K."/>
            <person name="Badger J.H."/>
            <person name="Daran J.-M."/>
            <person name="Driessen A.J.M."/>
            <person name="Garcia-Estrada C."/>
            <person name="Fedorova N.D."/>
            <person name="Harris D.M."/>
            <person name="Heijne W.H.M."/>
            <person name="Joardar V.S."/>
            <person name="Kiel J.A.K.W."/>
            <person name="Kovalchuk A."/>
            <person name="Martin J.F."/>
            <person name="Nierman W.C."/>
            <person name="Nijland J.G."/>
            <person name="Pronk J.T."/>
            <person name="Roubos J.A."/>
            <person name="van der Klei I.J."/>
            <person name="van Peij N.N.M.E."/>
            <person name="Veenhuis M."/>
            <person name="von Doehren H."/>
            <person name="Wagner C."/>
            <person name="Wortman J.R."/>
            <person name="Bovenberg R.A.L."/>
        </authorList>
    </citation>
    <scope>NUCLEOTIDE SEQUENCE [LARGE SCALE GENOMIC DNA]</scope>
    <source>
        <strain evidence="2">ATCC 28089 / DSM 1075 / NRRL 1951 / Wisconsin 54-1255</strain>
    </source>
</reference>
<dbReference type="HOGENOM" id="CLU_1669983_0_0_1"/>